<gene>
    <name evidence="1" type="ORF">AB205_0143100</name>
</gene>
<evidence type="ECO:0000313" key="2">
    <source>
        <dbReference type="Proteomes" id="UP000228934"/>
    </source>
</evidence>
<name>A0A2G9RCM2_AQUCT</name>
<protein>
    <submittedName>
        <fullName evidence="1">Uncharacterized protein</fullName>
    </submittedName>
</protein>
<reference evidence="2" key="1">
    <citation type="journal article" date="2017" name="Nat. Commun.">
        <title>The North American bullfrog draft genome provides insight into hormonal regulation of long noncoding RNA.</title>
        <authorList>
            <person name="Hammond S.A."/>
            <person name="Warren R.L."/>
            <person name="Vandervalk B.P."/>
            <person name="Kucuk E."/>
            <person name="Khan H."/>
            <person name="Gibb E.A."/>
            <person name="Pandoh P."/>
            <person name="Kirk H."/>
            <person name="Zhao Y."/>
            <person name="Jones M."/>
            <person name="Mungall A.J."/>
            <person name="Coope R."/>
            <person name="Pleasance S."/>
            <person name="Moore R.A."/>
            <person name="Holt R.A."/>
            <person name="Round J.M."/>
            <person name="Ohora S."/>
            <person name="Walle B.V."/>
            <person name="Veldhoen N."/>
            <person name="Helbing C.C."/>
            <person name="Birol I."/>
        </authorList>
    </citation>
    <scope>NUCLEOTIDE SEQUENCE [LARGE SCALE GENOMIC DNA]</scope>
</reference>
<dbReference type="Proteomes" id="UP000228934">
    <property type="component" value="Unassembled WGS sequence"/>
</dbReference>
<proteinExistence type="predicted"/>
<keyword evidence="2" id="KW-1185">Reference proteome</keyword>
<evidence type="ECO:0000313" key="1">
    <source>
        <dbReference type="EMBL" id="PIO25668.1"/>
    </source>
</evidence>
<organism evidence="1 2">
    <name type="scientific">Aquarana catesbeiana</name>
    <name type="common">American bullfrog</name>
    <name type="synonym">Rana catesbeiana</name>
    <dbReference type="NCBI Taxonomy" id="8400"/>
    <lineage>
        <taxon>Eukaryota</taxon>
        <taxon>Metazoa</taxon>
        <taxon>Chordata</taxon>
        <taxon>Craniata</taxon>
        <taxon>Vertebrata</taxon>
        <taxon>Euteleostomi</taxon>
        <taxon>Amphibia</taxon>
        <taxon>Batrachia</taxon>
        <taxon>Anura</taxon>
        <taxon>Neobatrachia</taxon>
        <taxon>Ranoidea</taxon>
        <taxon>Ranidae</taxon>
        <taxon>Aquarana</taxon>
    </lineage>
</organism>
<sequence length="54" mass="6331">MSHIAFTLSKLNFVSSCVVYVMFKHACLAKNRLYLLSNINVIHQRCWFVKKTLL</sequence>
<accession>A0A2G9RCM2</accession>
<dbReference type="EMBL" id="KV944090">
    <property type="protein sequence ID" value="PIO25668.1"/>
    <property type="molecule type" value="Genomic_DNA"/>
</dbReference>
<dbReference type="AlphaFoldDB" id="A0A2G9RCM2"/>